<dbReference type="AlphaFoldDB" id="E5BEN7"/>
<evidence type="ECO:0000313" key="3">
    <source>
        <dbReference type="EMBL" id="EFS20568.1"/>
    </source>
</evidence>
<protein>
    <submittedName>
        <fullName evidence="3">Uncharacterized protein</fullName>
    </submittedName>
</protein>
<keyword evidence="4" id="KW-1185">Reference proteome</keyword>
<gene>
    <name evidence="3" type="ORF">FSBG_00065</name>
</gene>
<reference evidence="3 4" key="1">
    <citation type="submission" date="2009-02" db="EMBL/GenBank/DDBJ databases">
        <title>The Genome Sequence of Fusobacterium sp. 3_1_5R.</title>
        <authorList>
            <consortium name="The Broad Institute Genome Sequencing Platform"/>
            <person name="Ward D."/>
            <person name="Young S.K."/>
            <person name="Kodira C.D."/>
            <person name="Zeng Q."/>
            <person name="Koehrsen M."/>
            <person name="Alvarado L."/>
            <person name="Berlin A."/>
            <person name="Borenstein D."/>
            <person name="Chen Z."/>
            <person name="Engels R."/>
            <person name="Freedman E."/>
            <person name="Gellesch M."/>
            <person name="Goldberg J."/>
            <person name="Griggs A."/>
            <person name="Gujja S."/>
            <person name="Heiman D."/>
            <person name="Hepburn T."/>
            <person name="Howarth C."/>
            <person name="Jen D."/>
            <person name="Larson L."/>
            <person name="Lewis B."/>
            <person name="Mehta T."/>
            <person name="Park D."/>
            <person name="Pearson M."/>
            <person name="Roberts A."/>
            <person name="Saif S."/>
            <person name="Shea T."/>
            <person name="Shenoy N."/>
            <person name="Sisk P."/>
            <person name="Stolte C."/>
            <person name="Sykes S."/>
            <person name="Walk T."/>
            <person name="White J."/>
            <person name="Yandava C."/>
            <person name="Allen-Vercoe E."/>
            <person name="Strauss J."/>
            <person name="Ambrose C."/>
            <person name="Lander E."/>
            <person name="Nusbaum C."/>
            <person name="Galagan J."/>
            <person name="Birren B."/>
        </authorList>
    </citation>
    <scope>NUCLEOTIDE SEQUENCE [LARGE SCALE GENOMIC DNA]</scope>
    <source>
        <strain evidence="3 4">3_1_5R</strain>
    </source>
</reference>
<dbReference type="Proteomes" id="UP000002975">
    <property type="component" value="Unassembled WGS sequence"/>
</dbReference>
<feature type="transmembrane region" description="Helical" evidence="2">
    <location>
        <begin position="46"/>
        <end position="65"/>
    </location>
</feature>
<dbReference type="EMBL" id="GG657971">
    <property type="protein sequence ID" value="EFS20568.1"/>
    <property type="molecule type" value="Genomic_DNA"/>
</dbReference>
<sequence length="66" mass="7956">MKQYKTQKRHYERLKMMLVLERRIEELEKGNEALLKELKKSKQSDMVWLIFGIVIVFIGLNSLVFN</sequence>
<evidence type="ECO:0000256" key="1">
    <source>
        <dbReference type="SAM" id="Coils"/>
    </source>
</evidence>
<evidence type="ECO:0000313" key="4">
    <source>
        <dbReference type="Proteomes" id="UP000002975"/>
    </source>
</evidence>
<keyword evidence="2" id="KW-1133">Transmembrane helix</keyword>
<dbReference type="RefSeq" id="WP_008800647.1">
    <property type="nucleotide sequence ID" value="NZ_GG657971.1"/>
</dbReference>
<name>E5BEN7_9FUSO</name>
<feature type="coiled-coil region" evidence="1">
    <location>
        <begin position="17"/>
        <end position="44"/>
    </location>
</feature>
<keyword evidence="2" id="KW-0812">Transmembrane</keyword>
<keyword evidence="2" id="KW-0472">Membrane</keyword>
<organism evidence="3 4">
    <name type="scientific">Fusobacterium gonidiaformans 3-1-5R</name>
    <dbReference type="NCBI Taxonomy" id="469605"/>
    <lineage>
        <taxon>Bacteria</taxon>
        <taxon>Fusobacteriati</taxon>
        <taxon>Fusobacteriota</taxon>
        <taxon>Fusobacteriia</taxon>
        <taxon>Fusobacteriales</taxon>
        <taxon>Fusobacteriaceae</taxon>
        <taxon>Fusobacterium</taxon>
    </lineage>
</organism>
<accession>E5BEN7</accession>
<dbReference type="BioCyc" id="FSP469605-HMP:GTSP-66-MONOMER"/>
<dbReference type="HOGENOM" id="CLU_2824870_0_0_0"/>
<proteinExistence type="predicted"/>
<evidence type="ECO:0000256" key="2">
    <source>
        <dbReference type="SAM" id="Phobius"/>
    </source>
</evidence>
<keyword evidence="1" id="KW-0175">Coiled coil</keyword>